<evidence type="ECO:0000259" key="4">
    <source>
        <dbReference type="Pfam" id="PF01037"/>
    </source>
</evidence>
<evidence type="ECO:0000259" key="5">
    <source>
        <dbReference type="Pfam" id="PF13404"/>
    </source>
</evidence>
<dbReference type="Pfam" id="PF13404">
    <property type="entry name" value="HTH_AsnC-type"/>
    <property type="match status" value="1"/>
</dbReference>
<dbReference type="InterPro" id="IPR011008">
    <property type="entry name" value="Dimeric_a/b-barrel"/>
</dbReference>
<feature type="domain" description="Transcription regulator AsnC/Lrp ligand binding" evidence="4">
    <location>
        <begin position="96"/>
        <end position="153"/>
    </location>
</feature>
<dbReference type="Proteomes" id="UP001500909">
    <property type="component" value="Unassembled WGS sequence"/>
</dbReference>
<reference evidence="6 7" key="1">
    <citation type="journal article" date="2019" name="Int. J. Syst. Evol. Microbiol.">
        <title>The Global Catalogue of Microorganisms (GCM) 10K type strain sequencing project: providing services to taxonomists for standard genome sequencing and annotation.</title>
        <authorList>
            <consortium name="The Broad Institute Genomics Platform"/>
            <consortium name="The Broad Institute Genome Sequencing Center for Infectious Disease"/>
            <person name="Wu L."/>
            <person name="Ma J."/>
        </authorList>
    </citation>
    <scope>NUCLEOTIDE SEQUENCE [LARGE SCALE GENOMIC DNA]</scope>
    <source>
        <strain evidence="6 7">JCM 4805</strain>
    </source>
</reference>
<organism evidence="6 7">
    <name type="scientific">Streptomyces olivaceiscleroticus</name>
    <dbReference type="NCBI Taxonomy" id="68245"/>
    <lineage>
        <taxon>Bacteria</taxon>
        <taxon>Bacillati</taxon>
        <taxon>Actinomycetota</taxon>
        <taxon>Actinomycetes</taxon>
        <taxon>Kitasatosporales</taxon>
        <taxon>Streptomycetaceae</taxon>
        <taxon>Streptomyces</taxon>
    </lineage>
</organism>
<dbReference type="InterPro" id="IPR036388">
    <property type="entry name" value="WH-like_DNA-bd_sf"/>
</dbReference>
<dbReference type="EMBL" id="BAAABY010000009">
    <property type="protein sequence ID" value="GAA0451052.1"/>
    <property type="molecule type" value="Genomic_DNA"/>
</dbReference>
<dbReference type="PANTHER" id="PTHR30154">
    <property type="entry name" value="LEUCINE-RESPONSIVE REGULATORY PROTEIN"/>
    <property type="match status" value="1"/>
</dbReference>
<proteinExistence type="predicted"/>
<dbReference type="InterPro" id="IPR019888">
    <property type="entry name" value="Tscrpt_reg_AsnC-like"/>
</dbReference>
<evidence type="ECO:0000256" key="3">
    <source>
        <dbReference type="ARBA" id="ARBA00023163"/>
    </source>
</evidence>
<dbReference type="SUPFAM" id="SSF46785">
    <property type="entry name" value="Winged helix' DNA-binding domain"/>
    <property type="match status" value="2"/>
</dbReference>
<feature type="domain" description="HTH asnC-type" evidence="5">
    <location>
        <begin position="22"/>
        <end position="63"/>
    </location>
</feature>
<evidence type="ECO:0000313" key="6">
    <source>
        <dbReference type="EMBL" id="GAA0451052.1"/>
    </source>
</evidence>
<dbReference type="InterPro" id="IPR036390">
    <property type="entry name" value="WH_DNA-bd_sf"/>
</dbReference>
<dbReference type="PANTHER" id="PTHR30154:SF34">
    <property type="entry name" value="TRANSCRIPTIONAL REGULATOR AZLB"/>
    <property type="match status" value="1"/>
</dbReference>
<keyword evidence="7" id="KW-1185">Reference proteome</keyword>
<keyword evidence="2" id="KW-0238">DNA-binding</keyword>
<gene>
    <name evidence="6" type="ORF">GCM10010361_13920</name>
</gene>
<keyword evidence="1" id="KW-0805">Transcription regulation</keyword>
<dbReference type="SMART" id="SM00344">
    <property type="entry name" value="HTH_ASNC"/>
    <property type="match status" value="2"/>
</dbReference>
<protein>
    <recommendedName>
        <fullName evidence="8">AsnC family transcriptional regulator</fullName>
    </recommendedName>
</protein>
<evidence type="ECO:0008006" key="8">
    <source>
        <dbReference type="Google" id="ProtNLM"/>
    </source>
</evidence>
<dbReference type="Gene3D" id="3.30.70.920">
    <property type="match status" value="2"/>
</dbReference>
<evidence type="ECO:0000256" key="2">
    <source>
        <dbReference type="ARBA" id="ARBA00023125"/>
    </source>
</evidence>
<evidence type="ECO:0000313" key="7">
    <source>
        <dbReference type="Proteomes" id="UP001500909"/>
    </source>
</evidence>
<dbReference type="InterPro" id="IPR019887">
    <property type="entry name" value="Tscrpt_reg_AsnC/Lrp_C"/>
</dbReference>
<dbReference type="SUPFAM" id="SSF54909">
    <property type="entry name" value="Dimeric alpha+beta barrel"/>
    <property type="match status" value="1"/>
</dbReference>
<evidence type="ECO:0000256" key="1">
    <source>
        <dbReference type="ARBA" id="ARBA00023015"/>
    </source>
</evidence>
<sequence length="346" mass="37966">MTVVCPLPTVSAMIPRASADMIDELDRRIIAALQLSGRAPWSKIARWAGTSESTAQRRFNSLRERRLVHVVGAVELDRTGSASSMLVRAQARPGKGLELAELLAERPEVRFLALVTGAADLIVDFVARDNEELLRLLHAELPGADLITGTEHVAVIRTFTSAALWDTGLLPPEAVADLRPARSLPYERTGWDQAPRPLSPLENAVVTELAKDGRLPVSTLARALDRNESSVARALDRLVERGSLHFRTLVEPALLGYEAEFMLWLSIEPGRLEAAGRQLAEHPGTKFLAAATGRFNLVGHMVLPRRTDLFRYTDEVIGALPGLDASDITLHLVTLKGAWTRMDQFT</sequence>
<comment type="caution">
    <text evidence="6">The sequence shown here is derived from an EMBL/GenBank/DDBJ whole genome shotgun (WGS) entry which is preliminary data.</text>
</comment>
<accession>A0ABN0ZKY1</accession>
<dbReference type="InterPro" id="IPR000485">
    <property type="entry name" value="AsnC-type_HTH_dom"/>
</dbReference>
<dbReference type="PRINTS" id="PR00033">
    <property type="entry name" value="HTHASNC"/>
</dbReference>
<name>A0ABN0ZKY1_9ACTN</name>
<dbReference type="Pfam" id="PF01037">
    <property type="entry name" value="AsnC_trans_reg"/>
    <property type="match status" value="1"/>
</dbReference>
<keyword evidence="3" id="KW-0804">Transcription</keyword>
<dbReference type="Gene3D" id="1.10.10.10">
    <property type="entry name" value="Winged helix-like DNA-binding domain superfamily/Winged helix DNA-binding domain"/>
    <property type="match status" value="2"/>
</dbReference>